<keyword evidence="3" id="KW-1185">Reference proteome</keyword>
<organism evidence="2 3">
    <name type="scientific">Arcicella aquatica</name>
    <dbReference type="NCBI Taxonomy" id="217141"/>
    <lineage>
        <taxon>Bacteria</taxon>
        <taxon>Pseudomonadati</taxon>
        <taxon>Bacteroidota</taxon>
        <taxon>Cytophagia</taxon>
        <taxon>Cytophagales</taxon>
        <taxon>Flectobacillaceae</taxon>
        <taxon>Arcicella</taxon>
    </lineage>
</organism>
<dbReference type="SUPFAM" id="SSF53756">
    <property type="entry name" value="UDP-Glycosyltransferase/glycogen phosphorylase"/>
    <property type="match status" value="1"/>
</dbReference>
<protein>
    <submittedName>
        <fullName evidence="2">Glycosyltransferase family 4 protein</fullName>
        <ecNumber evidence="2">2.4.-.-</ecNumber>
    </submittedName>
</protein>
<dbReference type="EC" id="2.4.-.-" evidence="2"/>
<dbReference type="InterPro" id="IPR001296">
    <property type="entry name" value="Glyco_trans_1"/>
</dbReference>
<reference evidence="2 3" key="1">
    <citation type="submission" date="2023-12" db="EMBL/GenBank/DDBJ databases">
        <title>Novel species of the genus Arcicella isolated from rivers.</title>
        <authorList>
            <person name="Lu H."/>
        </authorList>
    </citation>
    <scope>NUCLEOTIDE SEQUENCE [LARGE SCALE GENOMIC DNA]</scope>
    <source>
        <strain evidence="2 3">LMG 21963</strain>
    </source>
</reference>
<gene>
    <name evidence="2" type="ORF">VB264_08120</name>
</gene>
<dbReference type="EMBL" id="JAYFUL010000009">
    <property type="protein sequence ID" value="MEA5257747.1"/>
    <property type="molecule type" value="Genomic_DNA"/>
</dbReference>
<proteinExistence type="predicted"/>
<keyword evidence="2" id="KW-0328">Glycosyltransferase</keyword>
<dbReference type="Pfam" id="PF00534">
    <property type="entry name" value="Glycos_transf_1"/>
    <property type="match status" value="1"/>
</dbReference>
<dbReference type="GO" id="GO:0016757">
    <property type="term" value="F:glycosyltransferase activity"/>
    <property type="evidence" value="ECO:0007669"/>
    <property type="project" value="UniProtKB-KW"/>
</dbReference>
<name>A0ABU5QL19_9BACT</name>
<evidence type="ECO:0000259" key="1">
    <source>
        <dbReference type="Pfam" id="PF00534"/>
    </source>
</evidence>
<feature type="domain" description="Glycosyl transferase family 1" evidence="1">
    <location>
        <begin position="174"/>
        <end position="335"/>
    </location>
</feature>
<accession>A0ABU5QL19</accession>
<dbReference type="RefSeq" id="WP_323248339.1">
    <property type="nucleotide sequence ID" value="NZ_JAYFUL010000009.1"/>
</dbReference>
<evidence type="ECO:0000313" key="2">
    <source>
        <dbReference type="EMBL" id="MEA5257747.1"/>
    </source>
</evidence>
<keyword evidence="2" id="KW-0808">Transferase</keyword>
<sequence>MSVIITAPSLDPNLNVSGVSSVAKFIIDNNKDYKYFHLELGKRDNETRGLGWGLRILKALITLFIQLLTGKANIVHFNYALSKPSIIRDTPFIFVTRLFNVKLIIHLHGGEFLMKENPPQWIKRYLEYVLNGNESKIVLSELEKQVVEAKFKAKNVFVLPNCVDLGEAQSFQRVINNTSPLKVLFMGRITISKGIEQIVDAFKLLKNEGIAVEFSCAGKGPEADIFIGEMTKILGDKFIYNGVVKGAGKIDLLKKCDVFILPSLFGEGLPMALLEAMSFGLVPIVTDDGSMKFTVEDKKSGFVVAKESPEEIMQAIKSLANDRIQLGNMSQEAQKNIFTNYNPEVYIQKLDQLYEGK</sequence>
<dbReference type="Gene3D" id="3.40.50.2000">
    <property type="entry name" value="Glycogen Phosphorylase B"/>
    <property type="match status" value="2"/>
</dbReference>
<dbReference type="PANTHER" id="PTHR12526">
    <property type="entry name" value="GLYCOSYLTRANSFERASE"/>
    <property type="match status" value="1"/>
</dbReference>
<dbReference type="CDD" id="cd03801">
    <property type="entry name" value="GT4_PimA-like"/>
    <property type="match status" value="1"/>
</dbReference>
<evidence type="ECO:0000313" key="3">
    <source>
        <dbReference type="Proteomes" id="UP001304671"/>
    </source>
</evidence>
<dbReference type="Proteomes" id="UP001304671">
    <property type="component" value="Unassembled WGS sequence"/>
</dbReference>
<comment type="caution">
    <text evidence="2">The sequence shown here is derived from an EMBL/GenBank/DDBJ whole genome shotgun (WGS) entry which is preliminary data.</text>
</comment>